<dbReference type="InterPro" id="IPR013320">
    <property type="entry name" value="ConA-like_dom_sf"/>
</dbReference>
<dbReference type="OrthoDB" id="26719at2759"/>
<comment type="caution">
    <text evidence="4">The sequence shown here is derived from an EMBL/GenBank/DDBJ whole genome shotgun (WGS) entry which is preliminary data.</text>
</comment>
<dbReference type="SUPFAM" id="SSF49899">
    <property type="entry name" value="Concanavalin A-like lectins/glucanases"/>
    <property type="match status" value="1"/>
</dbReference>
<dbReference type="PROSITE" id="PS50025">
    <property type="entry name" value="LAM_G_DOMAIN"/>
    <property type="match status" value="1"/>
</dbReference>
<name>A0A4Y2JQN8_ARAVE</name>
<comment type="caution">
    <text evidence="1">Lacks conserved residue(s) required for the propagation of feature annotation.</text>
</comment>
<gene>
    <name evidence="4" type="ORF">AVEN_107757_1</name>
</gene>
<dbReference type="CDD" id="cd00110">
    <property type="entry name" value="LamG"/>
    <property type="match status" value="1"/>
</dbReference>
<feature type="region of interest" description="Disordered" evidence="2">
    <location>
        <begin position="1"/>
        <end position="25"/>
    </location>
</feature>
<evidence type="ECO:0000256" key="1">
    <source>
        <dbReference type="PROSITE-ProRule" id="PRU00122"/>
    </source>
</evidence>
<evidence type="ECO:0000259" key="3">
    <source>
        <dbReference type="PROSITE" id="PS50025"/>
    </source>
</evidence>
<dbReference type="Proteomes" id="UP000499080">
    <property type="component" value="Unassembled WGS sequence"/>
</dbReference>
<keyword evidence="5" id="KW-1185">Reference proteome</keyword>
<dbReference type="Gene3D" id="2.60.120.200">
    <property type="match status" value="1"/>
</dbReference>
<feature type="domain" description="Laminin G" evidence="3">
    <location>
        <begin position="1"/>
        <end position="82"/>
    </location>
</feature>
<evidence type="ECO:0000313" key="4">
    <source>
        <dbReference type="EMBL" id="GBM91652.1"/>
    </source>
</evidence>
<dbReference type="Pfam" id="PF00054">
    <property type="entry name" value="Laminin_G_1"/>
    <property type="match status" value="1"/>
</dbReference>
<organism evidence="4 5">
    <name type="scientific">Araneus ventricosus</name>
    <name type="common">Orbweaver spider</name>
    <name type="synonym">Epeira ventricosa</name>
    <dbReference type="NCBI Taxonomy" id="182803"/>
    <lineage>
        <taxon>Eukaryota</taxon>
        <taxon>Metazoa</taxon>
        <taxon>Ecdysozoa</taxon>
        <taxon>Arthropoda</taxon>
        <taxon>Chelicerata</taxon>
        <taxon>Arachnida</taxon>
        <taxon>Araneae</taxon>
        <taxon>Araneomorphae</taxon>
        <taxon>Entelegynae</taxon>
        <taxon>Araneoidea</taxon>
        <taxon>Araneidae</taxon>
        <taxon>Araneus</taxon>
    </lineage>
</organism>
<proteinExistence type="predicted"/>
<reference evidence="4 5" key="1">
    <citation type="journal article" date="2019" name="Sci. Rep.">
        <title>Orb-weaving spider Araneus ventricosus genome elucidates the spidroin gene catalogue.</title>
        <authorList>
            <person name="Kono N."/>
            <person name="Nakamura H."/>
            <person name="Ohtoshi R."/>
            <person name="Moran D.A.P."/>
            <person name="Shinohara A."/>
            <person name="Yoshida Y."/>
            <person name="Fujiwara M."/>
            <person name="Mori M."/>
            <person name="Tomita M."/>
            <person name="Arakawa K."/>
        </authorList>
    </citation>
    <scope>NUCLEOTIDE SEQUENCE [LARGE SCALE GENOMIC DNA]</scope>
</reference>
<protein>
    <recommendedName>
        <fullName evidence="3">Laminin G domain-containing protein</fullName>
    </recommendedName>
</protein>
<sequence length="85" mass="9085">MCPFRNNRHGMLQVDDDTPSVVTSTPETKHINTDGVLWIGGCSNLPIGLPSAYYKGFVGCIHSVIVDGEALKITTHGTGQSCSHT</sequence>
<dbReference type="AlphaFoldDB" id="A0A4Y2JQN8"/>
<evidence type="ECO:0000313" key="5">
    <source>
        <dbReference type="Proteomes" id="UP000499080"/>
    </source>
</evidence>
<dbReference type="InterPro" id="IPR001791">
    <property type="entry name" value="Laminin_G"/>
</dbReference>
<dbReference type="EMBL" id="BGPR01003721">
    <property type="protein sequence ID" value="GBM91652.1"/>
    <property type="molecule type" value="Genomic_DNA"/>
</dbReference>
<accession>A0A4Y2JQN8</accession>
<evidence type="ECO:0000256" key="2">
    <source>
        <dbReference type="SAM" id="MobiDB-lite"/>
    </source>
</evidence>